<feature type="compositionally biased region" description="Polar residues" evidence="1">
    <location>
        <begin position="137"/>
        <end position="153"/>
    </location>
</feature>
<dbReference type="EMBL" id="CAAALY010246142">
    <property type="protein sequence ID" value="VEL33643.1"/>
    <property type="molecule type" value="Genomic_DNA"/>
</dbReference>
<feature type="region of interest" description="Disordered" evidence="1">
    <location>
        <begin position="137"/>
        <end position="162"/>
    </location>
</feature>
<protein>
    <submittedName>
        <fullName evidence="2">Uncharacterized protein</fullName>
    </submittedName>
</protein>
<reference evidence="2" key="1">
    <citation type="submission" date="2018-11" db="EMBL/GenBank/DDBJ databases">
        <authorList>
            <consortium name="Pathogen Informatics"/>
        </authorList>
    </citation>
    <scope>NUCLEOTIDE SEQUENCE</scope>
</reference>
<comment type="caution">
    <text evidence="2">The sequence shown here is derived from an EMBL/GenBank/DDBJ whole genome shotgun (WGS) entry which is preliminary data.</text>
</comment>
<sequence>MSAKYVLVLLIDTCKANNWTRLLRKASDRPRRRRDSSLLWSRAPFCGTDWRQINWKSRTHFLFCPNNFATISRPARICMPRAVTATLTLTPPGCCGEDLFRVSRLVGLVAFLCFNRPRADTGGRKSLVARLATASRSEYTSPEPLNTPRQRNLTAWKERDVG</sequence>
<name>A0A3S5B138_9PLAT</name>
<evidence type="ECO:0000256" key="1">
    <source>
        <dbReference type="SAM" id="MobiDB-lite"/>
    </source>
</evidence>
<organism evidence="2 3">
    <name type="scientific">Protopolystoma xenopodis</name>
    <dbReference type="NCBI Taxonomy" id="117903"/>
    <lineage>
        <taxon>Eukaryota</taxon>
        <taxon>Metazoa</taxon>
        <taxon>Spiralia</taxon>
        <taxon>Lophotrochozoa</taxon>
        <taxon>Platyhelminthes</taxon>
        <taxon>Monogenea</taxon>
        <taxon>Polyopisthocotylea</taxon>
        <taxon>Polystomatidea</taxon>
        <taxon>Polystomatidae</taxon>
        <taxon>Protopolystoma</taxon>
    </lineage>
</organism>
<proteinExistence type="predicted"/>
<gene>
    <name evidence="2" type="ORF">PXEA_LOCUS27083</name>
</gene>
<evidence type="ECO:0000313" key="3">
    <source>
        <dbReference type="Proteomes" id="UP000784294"/>
    </source>
</evidence>
<keyword evidence="3" id="KW-1185">Reference proteome</keyword>
<accession>A0A3S5B138</accession>
<dbReference type="AlphaFoldDB" id="A0A3S5B138"/>
<evidence type="ECO:0000313" key="2">
    <source>
        <dbReference type="EMBL" id="VEL33643.1"/>
    </source>
</evidence>
<dbReference type="Proteomes" id="UP000784294">
    <property type="component" value="Unassembled WGS sequence"/>
</dbReference>